<dbReference type="NCBIfam" id="TIGR01167">
    <property type="entry name" value="LPXTG_anchor"/>
    <property type="match status" value="1"/>
</dbReference>
<dbReference type="Pfam" id="PF01345">
    <property type="entry name" value="DUF11"/>
    <property type="match status" value="1"/>
</dbReference>
<feature type="region of interest" description="Disordered" evidence="8">
    <location>
        <begin position="2750"/>
        <end position="2813"/>
    </location>
</feature>
<dbReference type="InterPro" id="IPR025875">
    <property type="entry name" value="Leu-rich_rpt_4"/>
</dbReference>
<dbReference type="InterPro" id="IPR047589">
    <property type="entry name" value="DUF11_rpt"/>
</dbReference>
<feature type="region of interest" description="Disordered" evidence="8">
    <location>
        <begin position="135"/>
        <end position="158"/>
    </location>
</feature>
<dbReference type="Gene3D" id="2.60.40.1120">
    <property type="entry name" value="Carboxypeptidase-like, regulatory domain"/>
    <property type="match status" value="1"/>
</dbReference>
<keyword evidence="9" id="KW-0472">Membrane</keyword>
<dbReference type="InterPro" id="IPR003591">
    <property type="entry name" value="Leu-rich_rpt_typical-subtyp"/>
</dbReference>
<evidence type="ECO:0000313" key="13">
    <source>
        <dbReference type="EMBL" id="MCV9884481.1"/>
    </source>
</evidence>
<dbReference type="SUPFAM" id="SSF49464">
    <property type="entry name" value="Carboxypeptidase regulatory domain-like"/>
    <property type="match status" value="2"/>
</dbReference>
<feature type="domain" description="Fibronectin type-III" evidence="12">
    <location>
        <begin position="1394"/>
        <end position="1480"/>
    </location>
</feature>
<keyword evidence="2" id="KW-0134">Cell wall</keyword>
<dbReference type="PROSITE" id="PS50847">
    <property type="entry name" value="GRAM_POS_ANCHORING"/>
    <property type="match status" value="1"/>
</dbReference>
<dbReference type="EMBL" id="JAOYEY010000019">
    <property type="protein sequence ID" value="MCV9884481.1"/>
    <property type="molecule type" value="Genomic_DNA"/>
</dbReference>
<feature type="signal peptide" evidence="10">
    <location>
        <begin position="1"/>
        <end position="24"/>
    </location>
</feature>
<dbReference type="SMART" id="SM00060">
    <property type="entry name" value="FN3"/>
    <property type="match status" value="8"/>
</dbReference>
<feature type="transmembrane region" description="Helical" evidence="9">
    <location>
        <begin position="2845"/>
        <end position="2865"/>
    </location>
</feature>
<dbReference type="InterPro" id="IPR001434">
    <property type="entry name" value="OmcB-like_DUF11"/>
</dbReference>
<keyword evidence="5 10" id="KW-0732">Signal</keyword>
<dbReference type="Proteomes" id="UP001526147">
    <property type="component" value="Unassembled WGS sequence"/>
</dbReference>
<dbReference type="Pfam" id="PF12799">
    <property type="entry name" value="LRR_4"/>
    <property type="match status" value="8"/>
</dbReference>
<comment type="subcellular location">
    <subcellularLocation>
        <location evidence="1">Secreted</location>
        <location evidence="1">Cell wall</location>
        <topology evidence="1">Peptidoglycan-anchor</topology>
    </subcellularLocation>
</comment>
<dbReference type="Gene3D" id="2.60.40.10">
    <property type="entry name" value="Immunoglobulins"/>
    <property type="match status" value="8"/>
</dbReference>
<dbReference type="PANTHER" id="PTHR46652">
    <property type="entry name" value="LEUCINE-RICH REPEAT AND IQ DOMAIN-CONTAINING PROTEIN 1-RELATED"/>
    <property type="match status" value="1"/>
</dbReference>
<evidence type="ECO:0000256" key="4">
    <source>
        <dbReference type="ARBA" id="ARBA00022614"/>
    </source>
</evidence>
<dbReference type="InterPro" id="IPR032675">
    <property type="entry name" value="LRR_dom_sf"/>
</dbReference>
<dbReference type="InterPro" id="IPR050836">
    <property type="entry name" value="SDS22/Internalin_LRR"/>
</dbReference>
<evidence type="ECO:0000256" key="2">
    <source>
        <dbReference type="ARBA" id="ARBA00022512"/>
    </source>
</evidence>
<name>A0ABT3DD39_9BACI</name>
<keyword evidence="9" id="KW-0812">Transmembrane</keyword>
<feature type="domain" description="Fibronectin type-III" evidence="12">
    <location>
        <begin position="921"/>
        <end position="1003"/>
    </location>
</feature>
<evidence type="ECO:0000256" key="9">
    <source>
        <dbReference type="SAM" id="Phobius"/>
    </source>
</evidence>
<evidence type="ECO:0000256" key="1">
    <source>
        <dbReference type="ARBA" id="ARBA00004168"/>
    </source>
</evidence>
<keyword evidence="4" id="KW-0433">Leucine-rich repeat</keyword>
<evidence type="ECO:0000259" key="12">
    <source>
        <dbReference type="PROSITE" id="PS50853"/>
    </source>
</evidence>
<evidence type="ECO:0000256" key="6">
    <source>
        <dbReference type="ARBA" id="ARBA00022737"/>
    </source>
</evidence>
<dbReference type="Gene3D" id="3.80.10.10">
    <property type="entry name" value="Ribonuclease Inhibitor"/>
    <property type="match status" value="6"/>
</dbReference>
<evidence type="ECO:0000256" key="10">
    <source>
        <dbReference type="SAM" id="SignalP"/>
    </source>
</evidence>
<dbReference type="Gene3D" id="2.60.40.3710">
    <property type="match status" value="1"/>
</dbReference>
<dbReference type="Pfam" id="PF00746">
    <property type="entry name" value="Gram_pos_anchor"/>
    <property type="match status" value="1"/>
</dbReference>
<dbReference type="Pfam" id="PF13205">
    <property type="entry name" value="Big_5"/>
    <property type="match status" value="1"/>
</dbReference>
<dbReference type="PROSITE" id="PS51450">
    <property type="entry name" value="LRR"/>
    <property type="match status" value="22"/>
</dbReference>
<feature type="domain" description="Gram-positive cocci surface proteins LPxTG" evidence="11">
    <location>
        <begin position="2838"/>
        <end position="2872"/>
    </location>
</feature>
<dbReference type="SUPFAM" id="SSF49265">
    <property type="entry name" value="Fibronectin type III"/>
    <property type="match status" value="4"/>
</dbReference>
<dbReference type="PANTHER" id="PTHR46652:SF3">
    <property type="entry name" value="LEUCINE-RICH REPEAT-CONTAINING PROTEIN 9"/>
    <property type="match status" value="1"/>
</dbReference>
<keyword evidence="3" id="KW-0964">Secreted</keyword>
<proteinExistence type="predicted"/>
<feature type="chain" id="PRO_5046270996" evidence="10">
    <location>
        <begin position="25"/>
        <end position="2872"/>
    </location>
</feature>
<dbReference type="RefSeq" id="WP_264141436.1">
    <property type="nucleotide sequence ID" value="NZ_JAOYEY010000019.1"/>
</dbReference>
<organism evidence="13 14">
    <name type="scientific">Metabacillus halosaccharovorans</name>
    <dbReference type="NCBI Taxonomy" id="930124"/>
    <lineage>
        <taxon>Bacteria</taxon>
        <taxon>Bacillati</taxon>
        <taxon>Bacillota</taxon>
        <taxon>Bacilli</taxon>
        <taxon>Bacillales</taxon>
        <taxon>Bacillaceae</taxon>
        <taxon>Metabacillus</taxon>
    </lineage>
</organism>
<evidence type="ECO:0000256" key="5">
    <source>
        <dbReference type="ARBA" id="ARBA00022729"/>
    </source>
</evidence>
<dbReference type="InterPro" id="IPR032812">
    <property type="entry name" value="SbsA_Ig"/>
</dbReference>
<dbReference type="InterPro" id="IPR019931">
    <property type="entry name" value="LPXTG_anchor"/>
</dbReference>
<comment type="caution">
    <text evidence="13">The sequence shown here is derived from an EMBL/GenBank/DDBJ whole genome shotgun (WGS) entry which is preliminary data.</text>
</comment>
<keyword evidence="14" id="KW-1185">Reference proteome</keyword>
<dbReference type="InterPro" id="IPR008969">
    <property type="entry name" value="CarboxyPept-like_regulatory"/>
</dbReference>
<feature type="domain" description="Fibronectin type-III" evidence="12">
    <location>
        <begin position="1146"/>
        <end position="1229"/>
    </location>
</feature>
<gene>
    <name evidence="13" type="ORF">OIH86_02310</name>
</gene>
<dbReference type="InterPro" id="IPR013783">
    <property type="entry name" value="Ig-like_fold"/>
</dbReference>
<evidence type="ECO:0000256" key="7">
    <source>
        <dbReference type="ARBA" id="ARBA00023088"/>
    </source>
</evidence>
<dbReference type="CDD" id="cd00063">
    <property type="entry name" value="FN3"/>
    <property type="match status" value="6"/>
</dbReference>
<dbReference type="SMART" id="SM00369">
    <property type="entry name" value="LRR_TYP"/>
    <property type="match status" value="17"/>
</dbReference>
<dbReference type="SUPFAM" id="SSF52058">
    <property type="entry name" value="L domain-like"/>
    <property type="match status" value="4"/>
</dbReference>
<protein>
    <submittedName>
        <fullName evidence="13">Leucine-rich repeat domain-containing protein</fullName>
    </submittedName>
</protein>
<dbReference type="SMART" id="SM00364">
    <property type="entry name" value="LRR_BAC"/>
    <property type="match status" value="11"/>
</dbReference>
<keyword evidence="9" id="KW-1133">Transmembrane helix</keyword>
<sequence>MRNRKWLSLTIIFTLLLSFLSPFASLKARAEAAINLQQPEVTNGEVILTWSTSGNLGEDIISNYQLVKNGETITVEPQMVNEVLDEENGVYVNEYQYVDTEVIEGESYTYLVRGQLDSGTQLASNQVEMTYIIDQPSTEEPVEEPAPTDDSSTNPESQVITFNDSNLETALRDQLNIHDRELTKEDLESLTSLELAWYNIEDLSGIEYAVNANLINLWDNQVSDISVLGHLQNLETVLLDNNQVSNISVLEDLPNLVSVGLHGNPLDLNDGSETMNTIQSLQDRGVEVQYVQQEDIDVLSVTESSIEVSWQNLVNGDLEESYEVSLNGELVEVLSPDVTSYTFTDLQPGTEYEVRVKIVYSDGGDGAVGRIVTTLSEPTGDAVTFNDPALEEAVRDMLTIKDRDLYVSDLEQLNYLDALDRGISDLSGLEHANNLQSIGLGYNSISDLTPLAGLTKLEYLDVSGNNLSDIRPLSNLTSLKTLYMNNNQITSIGGLKSLTNLTTLHLSNNNISDISAFSRLVNLEDLNLSVNQVQAIDSLSGLTNLGYLDLGQNSISTISVLEELNSLYSVYLNNNALNLSEGSESMTIIDTLIDRGVDVTYVSQDDTGYMNVNIGNVTETSIELNWNIESAKTYDRYDILVNGEKVGDTNSQSYLIENLSPDTFYEVNIVGYSQDGYKLSSWESIWTHGEPTGEVVSFGDIQLEDAVRQQLHLYSRHLTSGDLERLTYLDAWDRGITDLTGLEHAVNLESLSIAYNSIEDLSPLAELTSLTYLDMNGNNIQSLDSLSGLTNLQTLYANSNEITNLEAIKDLSSLNSLFVTDNQITDIQALASLTALNSLSVSDNDLNDVSVLNELPDLTYIDISYNSISDISVLESLTQLDMAYINNNALDLGVGSISMGVINTLLNRGVDVSYLSDDENGYMDITIGDVTKTSIELNWEVDSSKEYTQYEILIDGEKVAETTNTTYILQGLTPETYYNFEVKGISSDGYQLSDWESIWTHGDPRGDVVNFVDKNLESAVRDSLHLSYRELTAGDLEKLTSLYVGGFEITDITGLEYAINLDTLSLASNQIEDISVLSGLANLGYLDLGYNNISDLSALEGLNNLYYVGLNNNALDLSEGSPAMTVIQGLVDRGVDVEYVNYDSEGYVNVVINGVTKTSVDLSWTIESTSKSYSQFEVYVNGEKVTSTTEPSYVLENLAPETYYDIEIAGLSDDGYRLSSWKSITTHGDPSGEVITFNDENLEAAIKDELYLHYRELTTGDLERITHLDLFDSGIKDLTGLEYAINLERLYIFNNEIVDVTPLQSLTNLEHLELDNNLIEDISPLSGLVNLQSLNLIGNTVTDISPLSSLSSLQDVYLYGLPLDVTEGSHASSVIHELIDRGVNVYYEGYEPGYEEGLRVDEVTENSISISWPAPENPSETVFEVYLNGELVDSVDGETLSYELTGLEAFTLYEIVVEATIASGDGYTYSTEQYTNLEQTQVQLRALTQDGNVPTGNVEFSLIGLESDYHSYGVIDENGMLLDAEHGNSPIFNLWVGLNYEIVFYGNDSYEEAVYQFTIDENHDVESIIDFSLTDVDNGEAIKIADANLEDAIRNELGISNRDLTDRDLESLTSLSASGLDIESLEGLEYAVNLQYLNVSFNRITDLSPLAGLTSLQSLSLWDNKVKDLTSLAGLTNLTDLDLDTNDVTDVSPLSGLTKLQTLWLINNEITDITALYKLMNLENVYVNGLPLDLGAGSENLQTIQHLIENGVYVSYDVPADALSVTLYEEQVTEESVEVSWYTEGNADTASYKLYLNDKEIAEVGANTYSYTFTDLAANTNYEVTILAENGSGYSATTSLDVRTKRQQDKLKEVSFKIVNSEGDSIENKYFDFTIEGTEESNQDIFLYGYTNDQGFLRDWYHPTAEFDIPAGAYEVIVYGNGIYNDTIAEIVIEENVDYSKQPVEITVSEKTKDTTDITIQVTDENGDPVTDFDYASLYSNEVYNSFGYDASYHEKWNVTNQDGNLTLEDVVLSDDYYLTIRSEGFITYNSIDQIAINEENQVIEVTLAEGSTVKAPVVDTDGNPIGGAYYTIYGDQTYEYGQTSSEGINISGVYEEKLTINVSADVYQQKEIEVTAEQFIDKKAELDPIVLEAEKYVAGTVTLDGQPAKQVNVYLYEEGSSWSSYWARTDKNGYFKIRNVPAGEYTLKTEGYQFPNYELTGVQPQEEEYAVNVVTPSDGNFAGTGNSLSVDKKTVVPGKTLNYRLDYQNNGDSTAENVQVAFTVPESVEIQEGSLLVNGENVSFDRDGHTLTIDQVPAGEAGTITFKANVKEDATENIVATADITAGEQQTTFSTSTNVLYVTLQAPSVTATKEVKVYGNAKPGATVQVFDGDTKLAETVVDSRWWHTKVTIPAEAGTESTHQLVAKVIDGDKVSYSAPVEVQYNPNTPQITDATFSAGWNQDVKLNPYTGVATFAIVEFTQIDVNVAFDQEVEDAKIHFLGEEYSLTKHADTYTAQIPDTWSSYGEQMLEISFVTSEGNEIRLPLMEVIVLIDPSGYVFEGSIENRLKGATAVVEQFTGSRWKQWDAEFYGQINPQVTDAEGRYGWDVIQGDWRVIFSKEGYDTYTSRTVVVPPAETQLNVPLVRTSNPTVESITPSNEGTDVALDSSVTVVFDRLMNEENINSNIQVLKDGTPVTGTFTLESLDGYKETPGKPGYFEPDTTKKLSETFVWTPAEELDPNTSYQIVVNGAIVDYNNKPLGNNVIYTFTTKAADETEPGEGTDPVEEPGEETDPVEEPGEGTDPIEEPGEGTDPVEEPGEGTIPADESDNETGLVVKPVKETDSENSLNQKQQEKELPDTATNVSNWLVSGLGLLLIGGILFIVNRRKSIN</sequence>
<feature type="domain" description="Fibronectin type-III" evidence="12">
    <location>
        <begin position="1759"/>
        <end position="1847"/>
    </location>
</feature>
<dbReference type="InterPro" id="IPR036116">
    <property type="entry name" value="FN3_sf"/>
</dbReference>
<dbReference type="NCBIfam" id="TIGR01451">
    <property type="entry name" value="B_ant_repeat"/>
    <property type="match status" value="1"/>
</dbReference>
<evidence type="ECO:0000259" key="11">
    <source>
        <dbReference type="PROSITE" id="PS50847"/>
    </source>
</evidence>
<dbReference type="Pfam" id="PF00041">
    <property type="entry name" value="fn3"/>
    <property type="match status" value="6"/>
</dbReference>
<feature type="domain" description="Fibronectin type-III" evidence="12">
    <location>
        <begin position="608"/>
        <end position="695"/>
    </location>
</feature>
<accession>A0ABT3DD39</accession>
<evidence type="ECO:0000313" key="14">
    <source>
        <dbReference type="Proteomes" id="UP001526147"/>
    </source>
</evidence>
<feature type="compositionally biased region" description="Acidic residues" evidence="8">
    <location>
        <begin position="2756"/>
        <end position="2800"/>
    </location>
</feature>
<evidence type="ECO:0000256" key="8">
    <source>
        <dbReference type="SAM" id="MobiDB-lite"/>
    </source>
</evidence>
<keyword evidence="7" id="KW-0572">Peptidoglycan-anchor</keyword>
<dbReference type="InterPro" id="IPR001611">
    <property type="entry name" value="Leu-rich_rpt"/>
</dbReference>
<dbReference type="Pfam" id="PF13620">
    <property type="entry name" value="CarboxypepD_reg"/>
    <property type="match status" value="1"/>
</dbReference>
<dbReference type="SMART" id="SM00365">
    <property type="entry name" value="LRR_SD22"/>
    <property type="match status" value="24"/>
</dbReference>
<dbReference type="PROSITE" id="PS50853">
    <property type="entry name" value="FN3"/>
    <property type="match status" value="6"/>
</dbReference>
<feature type="region of interest" description="Disordered" evidence="8">
    <location>
        <begin position="2820"/>
        <end position="2839"/>
    </location>
</feature>
<feature type="domain" description="Fibronectin type-III" evidence="12">
    <location>
        <begin position="292"/>
        <end position="379"/>
    </location>
</feature>
<reference evidence="13 14" key="1">
    <citation type="submission" date="2022-10" db="EMBL/GenBank/DDBJ databases">
        <title>Draft genome assembly of moderately radiation resistant bacterium Metabacillus halosaccharovorans.</title>
        <authorList>
            <person name="Pal S."/>
            <person name="Gopinathan A."/>
        </authorList>
    </citation>
    <scope>NUCLEOTIDE SEQUENCE [LARGE SCALE GENOMIC DNA]</scope>
    <source>
        <strain evidence="13 14">VITHBRA001</strain>
    </source>
</reference>
<keyword evidence="6" id="KW-0677">Repeat</keyword>
<dbReference type="InterPro" id="IPR003961">
    <property type="entry name" value="FN3_dom"/>
</dbReference>
<evidence type="ECO:0000256" key="3">
    <source>
        <dbReference type="ARBA" id="ARBA00022525"/>
    </source>
</evidence>
<feature type="compositionally biased region" description="Polar residues" evidence="8">
    <location>
        <begin position="149"/>
        <end position="158"/>
    </location>
</feature>